<reference evidence="2" key="1">
    <citation type="submission" date="2020-10" db="EMBL/GenBank/DDBJ databases">
        <authorList>
            <person name="Gilroy R."/>
        </authorList>
    </citation>
    <scope>NUCLEOTIDE SEQUENCE</scope>
    <source>
        <strain evidence="2">17113</strain>
    </source>
</reference>
<dbReference type="EMBL" id="JADINA010000039">
    <property type="protein sequence ID" value="MBO8426905.1"/>
    <property type="molecule type" value="Genomic_DNA"/>
</dbReference>
<accession>A0A9D9GTQ3</accession>
<organism evidence="2 3">
    <name type="scientific">Candidatus Alloenteromonas pullistercoris</name>
    <dbReference type="NCBI Taxonomy" id="2840785"/>
    <lineage>
        <taxon>Bacteria</taxon>
        <taxon>Bacillati</taxon>
        <taxon>Bacillota</taxon>
        <taxon>Bacillota incertae sedis</taxon>
        <taxon>Candidatus Alloenteromonas</taxon>
    </lineage>
</organism>
<keyword evidence="1" id="KW-0812">Transmembrane</keyword>
<dbReference type="Proteomes" id="UP000823634">
    <property type="component" value="Unassembled WGS sequence"/>
</dbReference>
<evidence type="ECO:0000256" key="1">
    <source>
        <dbReference type="SAM" id="Phobius"/>
    </source>
</evidence>
<feature type="transmembrane region" description="Helical" evidence="1">
    <location>
        <begin position="26"/>
        <end position="52"/>
    </location>
</feature>
<keyword evidence="1" id="KW-0472">Membrane</keyword>
<sequence>MAENVAATAKKGGYTGSGLGLLGHSILWSFLIVITLFIGTPWVIASAIRYIFKNTTVDGKKLTFDGTGGQLIGKWLLWILLTICTIGIYSFWIPKKLIQWIAKHVYIEGSDVPGSWEGGAIMLFLHILAAGFIAGLTLGLLYPVGLKFVIDYIVGKMTLGGGNVTFTGDAMGFLGRWIIWALLSIITLGIYTFWAAAHLINWVAENSHI</sequence>
<name>A0A9D9GTQ3_9FIRM</name>
<feature type="transmembrane region" description="Helical" evidence="1">
    <location>
        <begin position="72"/>
        <end position="92"/>
    </location>
</feature>
<protein>
    <submittedName>
        <fullName evidence="2">DUF898 family protein</fullName>
    </submittedName>
</protein>
<dbReference type="Pfam" id="PF05987">
    <property type="entry name" value="DUF898"/>
    <property type="match status" value="2"/>
</dbReference>
<proteinExistence type="predicted"/>
<comment type="caution">
    <text evidence="2">The sequence shown here is derived from an EMBL/GenBank/DDBJ whole genome shotgun (WGS) entry which is preliminary data.</text>
</comment>
<evidence type="ECO:0000313" key="3">
    <source>
        <dbReference type="Proteomes" id="UP000823634"/>
    </source>
</evidence>
<feature type="transmembrane region" description="Helical" evidence="1">
    <location>
        <begin position="177"/>
        <end position="200"/>
    </location>
</feature>
<reference evidence="2" key="2">
    <citation type="journal article" date="2021" name="PeerJ">
        <title>Extensive microbial diversity within the chicken gut microbiome revealed by metagenomics and culture.</title>
        <authorList>
            <person name="Gilroy R."/>
            <person name="Ravi A."/>
            <person name="Getino M."/>
            <person name="Pursley I."/>
            <person name="Horton D.L."/>
            <person name="Alikhan N.F."/>
            <person name="Baker D."/>
            <person name="Gharbi K."/>
            <person name="Hall N."/>
            <person name="Watson M."/>
            <person name="Adriaenssens E.M."/>
            <person name="Foster-Nyarko E."/>
            <person name="Jarju S."/>
            <person name="Secka A."/>
            <person name="Antonio M."/>
            <person name="Oren A."/>
            <person name="Chaudhuri R.R."/>
            <person name="La Ragione R."/>
            <person name="Hildebrand F."/>
            <person name="Pallen M.J."/>
        </authorList>
    </citation>
    <scope>NUCLEOTIDE SEQUENCE</scope>
    <source>
        <strain evidence="2">17113</strain>
    </source>
</reference>
<feature type="transmembrane region" description="Helical" evidence="1">
    <location>
        <begin position="120"/>
        <end position="142"/>
    </location>
</feature>
<keyword evidence="1" id="KW-1133">Transmembrane helix</keyword>
<evidence type="ECO:0000313" key="2">
    <source>
        <dbReference type="EMBL" id="MBO8426905.1"/>
    </source>
</evidence>
<dbReference type="InterPro" id="IPR010295">
    <property type="entry name" value="DUF898"/>
</dbReference>
<gene>
    <name evidence="2" type="ORF">IAC61_06320</name>
</gene>
<dbReference type="AlphaFoldDB" id="A0A9D9GTQ3"/>